<dbReference type="Proteomes" id="UP001596055">
    <property type="component" value="Unassembled WGS sequence"/>
</dbReference>
<protein>
    <submittedName>
        <fullName evidence="1">Uncharacterized protein</fullName>
    </submittedName>
</protein>
<keyword evidence="2" id="KW-1185">Reference proteome</keyword>
<evidence type="ECO:0000313" key="2">
    <source>
        <dbReference type="Proteomes" id="UP001596055"/>
    </source>
</evidence>
<accession>A0ABW0RI23</accession>
<dbReference type="EMBL" id="JBHSNL010000001">
    <property type="protein sequence ID" value="MFC5544421.1"/>
    <property type="molecule type" value="Genomic_DNA"/>
</dbReference>
<dbReference type="RefSeq" id="WP_248154637.1">
    <property type="nucleotide sequence ID" value="NZ_JAKZAJ010000001.1"/>
</dbReference>
<name>A0ABW0RI23_9GAMM</name>
<sequence>MQLKQGWLHNGIFEEVLMNGGPHSVTVKITDSNGESTSRDLSFQLDTLSTLEVITRIDTKTRQLCADTPLECGIDTDAIRQDGYNTGYQVATEDCTADPEACGVDLSPYLEQGKQLCIEDPTGNCGIAVQDGAFDSTLIPNMGAAWKLYGTGQDITDPSTVFAGASIGWARQNNEWREW</sequence>
<evidence type="ECO:0000313" key="1">
    <source>
        <dbReference type="EMBL" id="MFC5544421.1"/>
    </source>
</evidence>
<proteinExistence type="predicted"/>
<reference evidence="2" key="1">
    <citation type="journal article" date="2019" name="Int. J. Syst. Evol. Microbiol.">
        <title>The Global Catalogue of Microorganisms (GCM) 10K type strain sequencing project: providing services to taxonomists for standard genome sequencing and annotation.</title>
        <authorList>
            <consortium name="The Broad Institute Genomics Platform"/>
            <consortium name="The Broad Institute Genome Sequencing Center for Infectious Disease"/>
            <person name="Wu L."/>
            <person name="Ma J."/>
        </authorList>
    </citation>
    <scope>NUCLEOTIDE SEQUENCE [LARGE SCALE GENOMIC DNA]</scope>
    <source>
        <strain evidence="2">CGMCC 4.1799</strain>
    </source>
</reference>
<comment type="caution">
    <text evidence="1">The sequence shown here is derived from an EMBL/GenBank/DDBJ whole genome shotgun (WGS) entry which is preliminary data.</text>
</comment>
<organism evidence="1 2">
    <name type="scientific">Marinobacter koreensis</name>
    <dbReference type="NCBI Taxonomy" id="335974"/>
    <lineage>
        <taxon>Bacteria</taxon>
        <taxon>Pseudomonadati</taxon>
        <taxon>Pseudomonadota</taxon>
        <taxon>Gammaproteobacteria</taxon>
        <taxon>Pseudomonadales</taxon>
        <taxon>Marinobacteraceae</taxon>
        <taxon>Marinobacter</taxon>
    </lineage>
</organism>
<gene>
    <name evidence="1" type="ORF">ACFPQA_05145</name>
</gene>